<organism evidence="1">
    <name type="scientific">Rhizophora mucronata</name>
    <name type="common">Asiatic mangrove</name>
    <dbReference type="NCBI Taxonomy" id="61149"/>
    <lineage>
        <taxon>Eukaryota</taxon>
        <taxon>Viridiplantae</taxon>
        <taxon>Streptophyta</taxon>
        <taxon>Embryophyta</taxon>
        <taxon>Tracheophyta</taxon>
        <taxon>Spermatophyta</taxon>
        <taxon>Magnoliopsida</taxon>
        <taxon>eudicotyledons</taxon>
        <taxon>Gunneridae</taxon>
        <taxon>Pentapetalae</taxon>
        <taxon>rosids</taxon>
        <taxon>fabids</taxon>
        <taxon>Malpighiales</taxon>
        <taxon>Rhizophoraceae</taxon>
        <taxon>Rhizophora</taxon>
    </lineage>
</organism>
<proteinExistence type="predicted"/>
<name>A0A2P2NIU0_RHIMU</name>
<dbReference type="EMBL" id="GGEC01061846">
    <property type="protein sequence ID" value="MBX42330.1"/>
    <property type="molecule type" value="Transcribed_RNA"/>
</dbReference>
<reference evidence="1" key="1">
    <citation type="submission" date="2018-02" db="EMBL/GenBank/DDBJ databases">
        <title>Rhizophora mucronata_Transcriptome.</title>
        <authorList>
            <person name="Meera S.P."/>
            <person name="Sreeshan A."/>
            <person name="Augustine A."/>
        </authorList>
    </citation>
    <scope>NUCLEOTIDE SEQUENCE</scope>
    <source>
        <tissue evidence="1">Leaf</tissue>
    </source>
</reference>
<protein>
    <submittedName>
        <fullName evidence="1">Uncharacterized protein</fullName>
    </submittedName>
</protein>
<dbReference type="AlphaFoldDB" id="A0A2P2NIU0"/>
<evidence type="ECO:0000313" key="1">
    <source>
        <dbReference type="EMBL" id="MBX42330.1"/>
    </source>
</evidence>
<sequence length="54" mass="6164">MLIENKANKKDKHKRPAVIQLLFTLDITKHSTANNYVKSSFFQFLLVNSTSLLG</sequence>
<accession>A0A2P2NIU0</accession>